<sequence length="110" mass="11882">MQATGINVWAVMVLCAIFLGIGLLIGVNIKGNNAGHTQPTVTRDEFAAPLIGKTYEEVLSIAGRPDATTTVSGTDYWRYMGRTYNPITGKAETARVVFEGIRVSDVLFSD</sequence>
<evidence type="ECO:0008006" key="4">
    <source>
        <dbReference type="Google" id="ProtNLM"/>
    </source>
</evidence>
<organism evidence="2 3">
    <name type="scientific">Solimonas fluminis</name>
    <dbReference type="NCBI Taxonomy" id="2086571"/>
    <lineage>
        <taxon>Bacteria</taxon>
        <taxon>Pseudomonadati</taxon>
        <taxon>Pseudomonadota</taxon>
        <taxon>Gammaproteobacteria</taxon>
        <taxon>Nevskiales</taxon>
        <taxon>Nevskiaceae</taxon>
        <taxon>Solimonas</taxon>
    </lineage>
</organism>
<evidence type="ECO:0000256" key="1">
    <source>
        <dbReference type="SAM" id="Phobius"/>
    </source>
</evidence>
<evidence type="ECO:0000313" key="2">
    <source>
        <dbReference type="EMBL" id="PPE73071.1"/>
    </source>
</evidence>
<name>A0A2S5TDK8_9GAMM</name>
<keyword evidence="3" id="KW-1185">Reference proteome</keyword>
<proteinExistence type="predicted"/>
<evidence type="ECO:0000313" key="3">
    <source>
        <dbReference type="Proteomes" id="UP000238220"/>
    </source>
</evidence>
<dbReference type="RefSeq" id="WP_104231110.1">
    <property type="nucleotide sequence ID" value="NZ_PSNW01000008.1"/>
</dbReference>
<gene>
    <name evidence="2" type="ORF">C3942_14700</name>
</gene>
<feature type="transmembrane region" description="Helical" evidence="1">
    <location>
        <begin position="6"/>
        <end position="27"/>
    </location>
</feature>
<dbReference type="AlphaFoldDB" id="A0A2S5TDK8"/>
<dbReference type="EMBL" id="PSNW01000008">
    <property type="protein sequence ID" value="PPE73071.1"/>
    <property type="molecule type" value="Genomic_DNA"/>
</dbReference>
<comment type="caution">
    <text evidence="2">The sequence shown here is derived from an EMBL/GenBank/DDBJ whole genome shotgun (WGS) entry which is preliminary data.</text>
</comment>
<reference evidence="2 3" key="1">
    <citation type="submission" date="2018-02" db="EMBL/GenBank/DDBJ databases">
        <title>Genome sequencing of Solimonas sp. HR-BB.</title>
        <authorList>
            <person name="Lee Y."/>
            <person name="Jeon C.O."/>
        </authorList>
    </citation>
    <scope>NUCLEOTIDE SEQUENCE [LARGE SCALE GENOMIC DNA]</scope>
    <source>
        <strain evidence="2 3">HR-BB</strain>
    </source>
</reference>
<protein>
    <recommendedName>
        <fullName evidence="4">Lipoprotein SmpA/OmlA domain-containing protein</fullName>
    </recommendedName>
</protein>
<keyword evidence="1" id="KW-0812">Transmembrane</keyword>
<keyword evidence="1" id="KW-1133">Transmembrane helix</keyword>
<dbReference type="Proteomes" id="UP000238220">
    <property type="component" value="Unassembled WGS sequence"/>
</dbReference>
<keyword evidence="1" id="KW-0472">Membrane</keyword>
<accession>A0A2S5TDK8</accession>